<sequence length="258" mass="26979">MDVNLAGKVAVITGGTAGIGEACVQAFLQEGCKVAVCGRSQEKLERLKAAMKAQGWEILTCQADAANQQEISAFAQTVFDSYGKLDIWVNNAGISLKAKLMDMTEADWDTILAVNLKSVFLGAQVAARYMRQGKGGVILNASSYAAVIPSAGGGAYAASKAAISSLTRTLAAELAPYNIRVNGYIPGVIDTQMNSRRLAEQPAETLGQIALNRAGAANEVAAGIVFLASDAASYITGTDLEISGGKFAVQIPGDPWQW</sequence>
<reference evidence="5" key="1">
    <citation type="submission" date="2016-08" db="EMBL/GenBank/DDBJ databases">
        <authorList>
            <person name="Seilhamer J.J."/>
        </authorList>
    </citation>
    <scope>NUCLEOTIDE SEQUENCE</scope>
    <source>
        <strain evidence="5">86</strain>
    </source>
</reference>
<dbReference type="InterPro" id="IPR036291">
    <property type="entry name" value="NAD(P)-bd_dom_sf"/>
</dbReference>
<dbReference type="InterPro" id="IPR057326">
    <property type="entry name" value="KR_dom"/>
</dbReference>
<dbReference type="InterPro" id="IPR002347">
    <property type="entry name" value="SDR_fam"/>
</dbReference>
<dbReference type="NCBIfam" id="NF005559">
    <property type="entry name" value="PRK07231.1"/>
    <property type="match status" value="1"/>
</dbReference>
<keyword evidence="2" id="KW-0560">Oxidoreductase</keyword>
<dbReference type="EMBL" id="FMJE01000004">
    <property type="protein sequence ID" value="SCM81680.1"/>
    <property type="molecule type" value="Genomic_DNA"/>
</dbReference>
<dbReference type="GO" id="GO:0016616">
    <property type="term" value="F:oxidoreductase activity, acting on the CH-OH group of donors, NAD or NADP as acceptor"/>
    <property type="evidence" value="ECO:0007669"/>
    <property type="project" value="TreeGrafter"/>
</dbReference>
<evidence type="ECO:0000313" key="5">
    <source>
        <dbReference type="EMBL" id="SCM81680.1"/>
    </source>
</evidence>
<evidence type="ECO:0000256" key="2">
    <source>
        <dbReference type="ARBA" id="ARBA00023002"/>
    </source>
</evidence>
<evidence type="ECO:0000259" key="4">
    <source>
        <dbReference type="SMART" id="SM00822"/>
    </source>
</evidence>
<dbReference type="RefSeq" id="WP_288184637.1">
    <property type="nucleotide sequence ID" value="NZ_LT608335.1"/>
</dbReference>
<dbReference type="PROSITE" id="PS00061">
    <property type="entry name" value="ADH_SHORT"/>
    <property type="match status" value="1"/>
</dbReference>
<name>A0A212LW34_9FIRM</name>
<proteinExistence type="inferred from homology"/>
<dbReference type="SMART" id="SM00822">
    <property type="entry name" value="PKS_KR"/>
    <property type="match status" value="1"/>
</dbReference>
<gene>
    <name evidence="5" type="ORF">KL86SPO_40164</name>
</gene>
<dbReference type="SUPFAM" id="SSF51735">
    <property type="entry name" value="NAD(P)-binding Rossmann-fold domains"/>
    <property type="match status" value="1"/>
</dbReference>
<dbReference type="Pfam" id="PF00106">
    <property type="entry name" value="adh_short"/>
    <property type="match status" value="1"/>
</dbReference>
<dbReference type="Gene3D" id="3.40.50.720">
    <property type="entry name" value="NAD(P)-binding Rossmann-like Domain"/>
    <property type="match status" value="1"/>
</dbReference>
<dbReference type="FunFam" id="3.40.50.720:FF:000084">
    <property type="entry name" value="Short-chain dehydrogenase reductase"/>
    <property type="match status" value="1"/>
</dbReference>
<dbReference type="CDD" id="cd05233">
    <property type="entry name" value="SDR_c"/>
    <property type="match status" value="1"/>
</dbReference>
<dbReference type="GO" id="GO:0008206">
    <property type="term" value="P:bile acid metabolic process"/>
    <property type="evidence" value="ECO:0007669"/>
    <property type="project" value="UniProtKB-ARBA"/>
</dbReference>
<accession>A0A212LW34</accession>
<dbReference type="InterPro" id="IPR020904">
    <property type="entry name" value="Sc_DH/Rdtase_CS"/>
</dbReference>
<evidence type="ECO:0000256" key="3">
    <source>
        <dbReference type="RuleBase" id="RU000363"/>
    </source>
</evidence>
<evidence type="ECO:0000256" key="1">
    <source>
        <dbReference type="ARBA" id="ARBA00006484"/>
    </source>
</evidence>
<dbReference type="PRINTS" id="PR00080">
    <property type="entry name" value="SDRFAMILY"/>
</dbReference>
<protein>
    <submittedName>
        <fullName evidence="5">Putative glucose 1-dehydrogenase</fullName>
    </submittedName>
</protein>
<dbReference type="PRINTS" id="PR00081">
    <property type="entry name" value="GDHRDH"/>
</dbReference>
<organism evidence="5">
    <name type="scientific">uncultured Sporomusa sp</name>
    <dbReference type="NCBI Taxonomy" id="307249"/>
    <lineage>
        <taxon>Bacteria</taxon>
        <taxon>Bacillati</taxon>
        <taxon>Bacillota</taxon>
        <taxon>Negativicutes</taxon>
        <taxon>Selenomonadales</taxon>
        <taxon>Sporomusaceae</taxon>
        <taxon>Sporomusa</taxon>
        <taxon>environmental samples</taxon>
    </lineage>
</organism>
<dbReference type="PANTHER" id="PTHR42760">
    <property type="entry name" value="SHORT-CHAIN DEHYDROGENASES/REDUCTASES FAMILY MEMBER"/>
    <property type="match status" value="1"/>
</dbReference>
<comment type="similarity">
    <text evidence="1 3">Belongs to the short-chain dehydrogenases/reductases (SDR) family.</text>
</comment>
<dbReference type="AlphaFoldDB" id="A0A212LW34"/>
<feature type="domain" description="Ketoreductase" evidence="4">
    <location>
        <begin position="8"/>
        <end position="188"/>
    </location>
</feature>